<accession>A0A8J6TDH1</accession>
<dbReference type="InterPro" id="IPR058245">
    <property type="entry name" value="NreC/VraR/RcsB-like_REC"/>
</dbReference>
<dbReference type="SUPFAM" id="SSF52172">
    <property type="entry name" value="CheY-like"/>
    <property type="match status" value="1"/>
</dbReference>
<dbReference type="SUPFAM" id="SSF46894">
    <property type="entry name" value="C-terminal effector domain of the bipartite response regulators"/>
    <property type="match status" value="1"/>
</dbReference>
<organism evidence="6 7">
    <name type="scientific">Candidatus Desulfatifera sulfidica</name>
    <dbReference type="NCBI Taxonomy" id="2841691"/>
    <lineage>
        <taxon>Bacteria</taxon>
        <taxon>Pseudomonadati</taxon>
        <taxon>Thermodesulfobacteriota</taxon>
        <taxon>Desulfobulbia</taxon>
        <taxon>Desulfobulbales</taxon>
        <taxon>Desulfobulbaceae</taxon>
        <taxon>Candidatus Desulfatifera</taxon>
    </lineage>
</organism>
<comment type="caution">
    <text evidence="6">The sequence shown here is derived from an EMBL/GenBank/DDBJ whole genome shotgun (WGS) entry which is preliminary data.</text>
</comment>
<evidence type="ECO:0000313" key="6">
    <source>
        <dbReference type="EMBL" id="MBC8208209.1"/>
    </source>
</evidence>
<dbReference type="PROSITE" id="PS50110">
    <property type="entry name" value="RESPONSE_REGULATORY"/>
    <property type="match status" value="1"/>
</dbReference>
<dbReference type="InterPro" id="IPR000792">
    <property type="entry name" value="Tscrpt_reg_LuxR_C"/>
</dbReference>
<dbReference type="InterPro" id="IPR011006">
    <property type="entry name" value="CheY-like_superfamily"/>
</dbReference>
<dbReference type="SMART" id="SM00448">
    <property type="entry name" value="REC"/>
    <property type="match status" value="1"/>
</dbReference>
<feature type="domain" description="Response regulatory" evidence="5">
    <location>
        <begin position="7"/>
        <end position="123"/>
    </location>
</feature>
<protein>
    <submittedName>
        <fullName evidence="6">Response regulator transcription factor</fullName>
    </submittedName>
</protein>
<evidence type="ECO:0000256" key="3">
    <source>
        <dbReference type="PROSITE-ProRule" id="PRU00169"/>
    </source>
</evidence>
<dbReference type="PANTHER" id="PTHR43214">
    <property type="entry name" value="TWO-COMPONENT RESPONSE REGULATOR"/>
    <property type="match status" value="1"/>
</dbReference>
<evidence type="ECO:0000256" key="2">
    <source>
        <dbReference type="ARBA" id="ARBA00023125"/>
    </source>
</evidence>
<keyword evidence="2" id="KW-0238">DNA-binding</keyword>
<dbReference type="PRINTS" id="PR00038">
    <property type="entry name" value="HTHLUXR"/>
</dbReference>
<dbReference type="InterPro" id="IPR001789">
    <property type="entry name" value="Sig_transdc_resp-reg_receiver"/>
</dbReference>
<dbReference type="InterPro" id="IPR016032">
    <property type="entry name" value="Sig_transdc_resp-reg_C-effctor"/>
</dbReference>
<evidence type="ECO:0000313" key="7">
    <source>
        <dbReference type="Proteomes" id="UP000599024"/>
    </source>
</evidence>
<gene>
    <name evidence="6" type="ORF">H8E79_03445</name>
</gene>
<proteinExistence type="predicted"/>
<keyword evidence="1 3" id="KW-0597">Phosphoprotein</keyword>
<dbReference type="GO" id="GO:0003677">
    <property type="term" value="F:DNA binding"/>
    <property type="evidence" value="ECO:0007669"/>
    <property type="project" value="UniProtKB-KW"/>
</dbReference>
<dbReference type="PROSITE" id="PS00622">
    <property type="entry name" value="HTH_LUXR_1"/>
    <property type="match status" value="1"/>
</dbReference>
<dbReference type="InterPro" id="IPR039420">
    <property type="entry name" value="WalR-like"/>
</dbReference>
<dbReference type="Gene3D" id="3.40.50.2300">
    <property type="match status" value="1"/>
</dbReference>
<name>A0A8J6TDH1_9BACT</name>
<dbReference type="CDD" id="cd06170">
    <property type="entry name" value="LuxR_C_like"/>
    <property type="match status" value="1"/>
</dbReference>
<feature type="domain" description="HTH luxR-type" evidence="4">
    <location>
        <begin position="153"/>
        <end position="218"/>
    </location>
</feature>
<dbReference type="CDD" id="cd17535">
    <property type="entry name" value="REC_NarL-like"/>
    <property type="match status" value="1"/>
</dbReference>
<evidence type="ECO:0000256" key="1">
    <source>
        <dbReference type="ARBA" id="ARBA00022553"/>
    </source>
</evidence>
<dbReference type="EMBL" id="JACNLK010000031">
    <property type="protein sequence ID" value="MBC8208209.1"/>
    <property type="molecule type" value="Genomic_DNA"/>
</dbReference>
<evidence type="ECO:0000259" key="5">
    <source>
        <dbReference type="PROSITE" id="PS50110"/>
    </source>
</evidence>
<feature type="modified residue" description="4-aspartylphosphate" evidence="3">
    <location>
        <position position="58"/>
    </location>
</feature>
<dbReference type="Pfam" id="PF00196">
    <property type="entry name" value="GerE"/>
    <property type="match status" value="1"/>
</dbReference>
<dbReference type="Pfam" id="PF00072">
    <property type="entry name" value="Response_reg"/>
    <property type="match status" value="1"/>
</dbReference>
<dbReference type="PANTHER" id="PTHR43214:SF43">
    <property type="entry name" value="TWO-COMPONENT RESPONSE REGULATOR"/>
    <property type="match status" value="1"/>
</dbReference>
<reference evidence="6 7" key="1">
    <citation type="submission" date="2020-08" db="EMBL/GenBank/DDBJ databases">
        <title>Bridging the membrane lipid divide: bacteria of the FCB group superphylum have the potential to synthesize archaeal ether lipids.</title>
        <authorList>
            <person name="Villanueva L."/>
            <person name="Von Meijenfeldt F.A.B."/>
            <person name="Westbye A.B."/>
            <person name="Yadav S."/>
            <person name="Hopmans E.C."/>
            <person name="Dutilh B.E."/>
            <person name="Sinninghe Damste J.S."/>
        </authorList>
    </citation>
    <scope>NUCLEOTIDE SEQUENCE [LARGE SCALE GENOMIC DNA]</scope>
    <source>
        <strain evidence="6">NIOZ-UU81</strain>
    </source>
</reference>
<evidence type="ECO:0000259" key="4">
    <source>
        <dbReference type="PROSITE" id="PS50043"/>
    </source>
</evidence>
<dbReference type="Proteomes" id="UP000599024">
    <property type="component" value="Unassembled WGS sequence"/>
</dbReference>
<sequence length="226" mass="25185">MNNKPLSIVVVDDHPLLLSGLCMLLNSEDDMEVIGQAETFNTALTLITETQPAIVLLDITLHDQSGLDLIPKIHQQAQETQIIIMTMHEDRKYLEKALDRGARGYVLKKGLDVDLLYAIRSVARGEIFIQPSMVKTLITGEDTAVPTPEINHTTQLWNTLSEREQQVVLGVARGYTSKEIAGKYFLSEKTVSTYRSRAMIKLGLDSRAELVEFAMTLGLLQNKSST</sequence>
<dbReference type="GO" id="GO:0006355">
    <property type="term" value="P:regulation of DNA-templated transcription"/>
    <property type="evidence" value="ECO:0007669"/>
    <property type="project" value="InterPro"/>
</dbReference>
<dbReference type="AlphaFoldDB" id="A0A8J6TDH1"/>
<dbReference type="GO" id="GO:0000160">
    <property type="term" value="P:phosphorelay signal transduction system"/>
    <property type="evidence" value="ECO:0007669"/>
    <property type="project" value="InterPro"/>
</dbReference>
<dbReference type="PROSITE" id="PS50043">
    <property type="entry name" value="HTH_LUXR_2"/>
    <property type="match status" value="1"/>
</dbReference>
<dbReference type="SMART" id="SM00421">
    <property type="entry name" value="HTH_LUXR"/>
    <property type="match status" value="1"/>
</dbReference>